<evidence type="ECO:0000256" key="1">
    <source>
        <dbReference type="ARBA" id="ARBA00004141"/>
    </source>
</evidence>
<dbReference type="Proteomes" id="UP000563898">
    <property type="component" value="Unassembled WGS sequence"/>
</dbReference>
<dbReference type="PANTHER" id="PTHR21716:SF64">
    <property type="entry name" value="AI-2 TRANSPORT PROTEIN TQSA"/>
    <property type="match status" value="1"/>
</dbReference>
<evidence type="ECO:0000313" key="8">
    <source>
        <dbReference type="EMBL" id="NKY03800.1"/>
    </source>
</evidence>
<reference evidence="8 9" key="1">
    <citation type="submission" date="2020-04" db="EMBL/GenBank/DDBJ databases">
        <title>MicrobeNet Type strains.</title>
        <authorList>
            <person name="Nicholson A.C."/>
        </authorList>
    </citation>
    <scope>NUCLEOTIDE SEQUENCE [LARGE SCALE GENOMIC DNA]</scope>
    <source>
        <strain evidence="8 9">ATCC BAA-14</strain>
    </source>
</reference>
<feature type="transmembrane region" description="Helical" evidence="7">
    <location>
        <begin position="27"/>
        <end position="48"/>
    </location>
</feature>
<dbReference type="GO" id="GO:0055085">
    <property type="term" value="P:transmembrane transport"/>
    <property type="evidence" value="ECO:0007669"/>
    <property type="project" value="TreeGrafter"/>
</dbReference>
<evidence type="ECO:0000256" key="2">
    <source>
        <dbReference type="ARBA" id="ARBA00009773"/>
    </source>
</evidence>
<keyword evidence="3 7" id="KW-0812">Transmembrane</keyword>
<evidence type="ECO:0000256" key="7">
    <source>
        <dbReference type="SAM" id="Phobius"/>
    </source>
</evidence>
<name>A0A846WST2_9ACTN</name>
<dbReference type="PANTHER" id="PTHR21716">
    <property type="entry name" value="TRANSMEMBRANE PROTEIN"/>
    <property type="match status" value="1"/>
</dbReference>
<feature type="compositionally biased region" description="Acidic residues" evidence="6">
    <location>
        <begin position="350"/>
        <end position="362"/>
    </location>
</feature>
<feature type="transmembrane region" description="Helical" evidence="7">
    <location>
        <begin position="55"/>
        <end position="82"/>
    </location>
</feature>
<organism evidence="8 9">
    <name type="scientific">Gordonia polyisoprenivorans</name>
    <dbReference type="NCBI Taxonomy" id="84595"/>
    <lineage>
        <taxon>Bacteria</taxon>
        <taxon>Bacillati</taxon>
        <taxon>Actinomycetota</taxon>
        <taxon>Actinomycetes</taxon>
        <taxon>Mycobacteriales</taxon>
        <taxon>Gordoniaceae</taxon>
        <taxon>Gordonia</taxon>
    </lineage>
</organism>
<evidence type="ECO:0000313" key="9">
    <source>
        <dbReference type="Proteomes" id="UP000563898"/>
    </source>
</evidence>
<sequence length="377" mass="40102">MPRGAIVLVSIAGIVVAVAGIRSVSSLVAPIFLALMLTVAVAPAASWMRRKGLPAWLAFVTVLVLVYGILVGLFASLAYSVARLATILPNYSDRFNDLLASFQRFLTSHGVSEQKVHDMLHNIDSSKIIGAATDIVQSTAGVASSLVLILALLLFMAADSVGFGDRMEYLRAERPDIASAFSAFAQATRSYLWVSTLFGLIVAVFDSVALAIIGIPLPILWGLLSFITNYIPNIGFVIGVIPPALLGLLDGGVPTMLVVIVVYSVINVVIQSVIQPKFVGDAVGLSTTLTFVSLLFWAWVLGPLGAILAVPLTIMCKALLLDIDPSTRWVDALLNSSVPQRATTPSDKNDEPDEPDEPDDPDPATPPEDGPDPTETR</sequence>
<comment type="similarity">
    <text evidence="2">Belongs to the autoinducer-2 exporter (AI-2E) (TC 2.A.86) family.</text>
</comment>
<dbReference type="Pfam" id="PF01594">
    <property type="entry name" value="AI-2E_transport"/>
    <property type="match status" value="1"/>
</dbReference>
<accession>A0A846WST2</accession>
<feature type="transmembrane region" description="Helical" evidence="7">
    <location>
        <begin position="294"/>
        <end position="320"/>
    </location>
</feature>
<evidence type="ECO:0000256" key="5">
    <source>
        <dbReference type="ARBA" id="ARBA00023136"/>
    </source>
</evidence>
<evidence type="ECO:0000256" key="6">
    <source>
        <dbReference type="SAM" id="MobiDB-lite"/>
    </source>
</evidence>
<feature type="transmembrane region" description="Helical" evidence="7">
    <location>
        <begin position="256"/>
        <end position="274"/>
    </location>
</feature>
<feature type="region of interest" description="Disordered" evidence="6">
    <location>
        <begin position="338"/>
        <end position="377"/>
    </location>
</feature>
<comment type="caution">
    <text evidence="8">The sequence shown here is derived from an EMBL/GenBank/DDBJ whole genome shotgun (WGS) entry which is preliminary data.</text>
</comment>
<evidence type="ECO:0000256" key="4">
    <source>
        <dbReference type="ARBA" id="ARBA00022989"/>
    </source>
</evidence>
<dbReference type="GO" id="GO:0016020">
    <property type="term" value="C:membrane"/>
    <property type="evidence" value="ECO:0007669"/>
    <property type="project" value="UniProtKB-SubCell"/>
</dbReference>
<comment type="subcellular location">
    <subcellularLocation>
        <location evidence="1">Membrane</location>
        <topology evidence="1">Multi-pass membrane protein</topology>
    </subcellularLocation>
</comment>
<feature type="transmembrane region" description="Helical" evidence="7">
    <location>
        <begin position="191"/>
        <end position="224"/>
    </location>
</feature>
<keyword evidence="5 7" id="KW-0472">Membrane</keyword>
<protein>
    <submittedName>
        <fullName evidence="8">AI-2E family transporter</fullName>
    </submittedName>
</protein>
<keyword evidence="4 7" id="KW-1133">Transmembrane helix</keyword>
<feature type="transmembrane region" description="Helical" evidence="7">
    <location>
        <begin position="142"/>
        <end position="164"/>
    </location>
</feature>
<dbReference type="AlphaFoldDB" id="A0A846WST2"/>
<evidence type="ECO:0000256" key="3">
    <source>
        <dbReference type="ARBA" id="ARBA00022692"/>
    </source>
</evidence>
<dbReference type="EMBL" id="JAAXPC010000012">
    <property type="protein sequence ID" value="NKY03800.1"/>
    <property type="molecule type" value="Genomic_DNA"/>
</dbReference>
<dbReference type="InterPro" id="IPR002549">
    <property type="entry name" value="AI-2E-like"/>
</dbReference>
<feature type="transmembrane region" description="Helical" evidence="7">
    <location>
        <begin position="230"/>
        <end position="249"/>
    </location>
</feature>
<gene>
    <name evidence="8" type="ORF">HGA05_19710</name>
</gene>
<proteinExistence type="inferred from homology"/>